<dbReference type="Gene3D" id="1.10.10.1450">
    <property type="match status" value="1"/>
</dbReference>
<proteinExistence type="predicted"/>
<evidence type="ECO:0000259" key="1">
    <source>
        <dbReference type="Pfam" id="PF17906"/>
    </source>
</evidence>
<name>A0AAF3FM41_9BILA</name>
<dbReference type="AlphaFoldDB" id="A0AAF3FM41"/>
<evidence type="ECO:0000313" key="2">
    <source>
        <dbReference type="Proteomes" id="UP000887575"/>
    </source>
</evidence>
<keyword evidence="2" id="KW-1185">Reference proteome</keyword>
<sequence length="66" mass="7800">MTETKFRLRASLWYGFKLGKNAVESHRDLCKIFGEDAISESQCQRFREGNESLKDDDHLLRSIMQY</sequence>
<dbReference type="Proteomes" id="UP000887575">
    <property type="component" value="Unassembled WGS sequence"/>
</dbReference>
<feature type="domain" description="Mos1 transposase HTH" evidence="1">
    <location>
        <begin position="8"/>
        <end position="46"/>
    </location>
</feature>
<organism evidence="2 3">
    <name type="scientific">Mesorhabditis belari</name>
    <dbReference type="NCBI Taxonomy" id="2138241"/>
    <lineage>
        <taxon>Eukaryota</taxon>
        <taxon>Metazoa</taxon>
        <taxon>Ecdysozoa</taxon>
        <taxon>Nematoda</taxon>
        <taxon>Chromadorea</taxon>
        <taxon>Rhabditida</taxon>
        <taxon>Rhabditina</taxon>
        <taxon>Rhabditomorpha</taxon>
        <taxon>Rhabditoidea</taxon>
        <taxon>Rhabditidae</taxon>
        <taxon>Mesorhabditinae</taxon>
        <taxon>Mesorhabditis</taxon>
    </lineage>
</organism>
<evidence type="ECO:0000313" key="3">
    <source>
        <dbReference type="WBParaSite" id="MBELARI_LOCUS7140"/>
    </source>
</evidence>
<reference evidence="3" key="1">
    <citation type="submission" date="2024-02" db="UniProtKB">
        <authorList>
            <consortium name="WormBaseParasite"/>
        </authorList>
    </citation>
    <scope>IDENTIFICATION</scope>
</reference>
<protein>
    <recommendedName>
        <fullName evidence="1">Mos1 transposase HTH domain-containing protein</fullName>
    </recommendedName>
</protein>
<dbReference type="WBParaSite" id="MBELARI_LOCUS7140">
    <property type="protein sequence ID" value="MBELARI_LOCUS7140"/>
    <property type="gene ID" value="MBELARI_LOCUS7140"/>
</dbReference>
<dbReference type="Pfam" id="PF17906">
    <property type="entry name" value="HTH_48"/>
    <property type="match status" value="1"/>
</dbReference>
<accession>A0AAF3FM41</accession>
<dbReference type="InterPro" id="IPR041426">
    <property type="entry name" value="Mos1_HTH"/>
</dbReference>